<comment type="similarity">
    <text evidence="1">Belongs to the UDP-glycosyltransferase family.</text>
</comment>
<reference evidence="5" key="1">
    <citation type="submission" date="2025-08" db="UniProtKB">
        <authorList>
            <consortium name="Ensembl"/>
        </authorList>
    </citation>
    <scope>IDENTIFICATION</scope>
</reference>
<dbReference type="OrthoDB" id="5835829at2759"/>
<keyword evidence="6" id="KW-1185">Reference proteome</keyword>
<sequence>MFWLATFLLLQCELFGAVSSGKVLTWPADTSHWLNLNIILEELVHKGHEVTVLVPSGSLKMDLKDSLINAELFSVTYSKEQNEEVLNKFLNVWIYELSNASYWEIFLRLKDLITEFHILEKSTCDGVVKNKELLDKLKKGKYDVVVSDPLAICGELLAEILGVPFVYTFRVSTANSMERLCGHLPSPFSYVPGTMVELTDRMSFVERLKNTIFCLFQDVFFYTEFEHLSSNCPWARHLTVHTRHPGHT</sequence>
<evidence type="ECO:0000256" key="4">
    <source>
        <dbReference type="SAM" id="SignalP"/>
    </source>
</evidence>
<dbReference type="GeneTree" id="ENSGT00940000153212"/>
<name>A0A8C5M745_9ANUR</name>
<keyword evidence="4" id="KW-0732">Signal</keyword>
<feature type="chain" id="PRO_5034257722" description="UDP-glucuronosyltransferase" evidence="4">
    <location>
        <begin position="21"/>
        <end position="248"/>
    </location>
</feature>
<organism evidence="5 6">
    <name type="scientific">Leptobrachium leishanense</name>
    <name type="common">Leishan spiny toad</name>
    <dbReference type="NCBI Taxonomy" id="445787"/>
    <lineage>
        <taxon>Eukaryota</taxon>
        <taxon>Metazoa</taxon>
        <taxon>Chordata</taxon>
        <taxon>Craniata</taxon>
        <taxon>Vertebrata</taxon>
        <taxon>Euteleostomi</taxon>
        <taxon>Amphibia</taxon>
        <taxon>Batrachia</taxon>
        <taxon>Anura</taxon>
        <taxon>Pelobatoidea</taxon>
        <taxon>Megophryidae</taxon>
        <taxon>Leptobrachium</taxon>
    </lineage>
</organism>
<dbReference type="PANTHER" id="PTHR48043">
    <property type="entry name" value="EG:EG0003.4 PROTEIN-RELATED"/>
    <property type="match status" value="1"/>
</dbReference>
<dbReference type="Ensembl" id="ENSLLET00000008028.1">
    <property type="protein sequence ID" value="ENSLLEP00000007714.1"/>
    <property type="gene ID" value="ENSLLEG00000004899.1"/>
</dbReference>
<reference evidence="5" key="2">
    <citation type="submission" date="2025-09" db="UniProtKB">
        <authorList>
            <consortium name="Ensembl"/>
        </authorList>
    </citation>
    <scope>IDENTIFICATION</scope>
</reference>
<keyword evidence="3" id="KW-0808">Transferase</keyword>
<dbReference type="Gene3D" id="3.40.50.2000">
    <property type="entry name" value="Glycogen Phosphorylase B"/>
    <property type="match status" value="1"/>
</dbReference>
<evidence type="ECO:0008006" key="7">
    <source>
        <dbReference type="Google" id="ProtNLM"/>
    </source>
</evidence>
<feature type="signal peptide" evidence="4">
    <location>
        <begin position="1"/>
        <end position="20"/>
    </location>
</feature>
<dbReference type="InterPro" id="IPR002213">
    <property type="entry name" value="UDP_glucos_trans"/>
</dbReference>
<evidence type="ECO:0000313" key="5">
    <source>
        <dbReference type="Ensembl" id="ENSLLEP00000007714.1"/>
    </source>
</evidence>
<keyword evidence="2" id="KW-0328">Glycosyltransferase</keyword>
<dbReference type="SUPFAM" id="SSF53756">
    <property type="entry name" value="UDP-Glycosyltransferase/glycogen phosphorylase"/>
    <property type="match status" value="1"/>
</dbReference>
<dbReference type="Pfam" id="PF00201">
    <property type="entry name" value="UDPGT"/>
    <property type="match status" value="1"/>
</dbReference>
<dbReference type="PANTHER" id="PTHR48043:SF140">
    <property type="entry name" value="UDP-GLUCURONOSYLTRANSFERASE 2A1"/>
    <property type="match status" value="1"/>
</dbReference>
<dbReference type="InterPro" id="IPR050271">
    <property type="entry name" value="UDP-glycosyltransferase"/>
</dbReference>
<evidence type="ECO:0000313" key="6">
    <source>
        <dbReference type="Proteomes" id="UP000694569"/>
    </source>
</evidence>
<dbReference type="GO" id="GO:0015020">
    <property type="term" value="F:glucuronosyltransferase activity"/>
    <property type="evidence" value="ECO:0007669"/>
    <property type="project" value="TreeGrafter"/>
</dbReference>
<proteinExistence type="inferred from homology"/>
<evidence type="ECO:0000256" key="2">
    <source>
        <dbReference type="ARBA" id="ARBA00022676"/>
    </source>
</evidence>
<evidence type="ECO:0000256" key="1">
    <source>
        <dbReference type="ARBA" id="ARBA00009995"/>
    </source>
</evidence>
<dbReference type="AlphaFoldDB" id="A0A8C5M745"/>
<accession>A0A8C5M745</accession>
<protein>
    <recommendedName>
        <fullName evidence="7">UDP-glucuronosyltransferase</fullName>
    </recommendedName>
</protein>
<evidence type="ECO:0000256" key="3">
    <source>
        <dbReference type="ARBA" id="ARBA00022679"/>
    </source>
</evidence>
<dbReference type="Proteomes" id="UP000694569">
    <property type="component" value="Unplaced"/>
</dbReference>